<dbReference type="InterPro" id="IPR018289">
    <property type="entry name" value="MULE_transposase_dom"/>
</dbReference>
<dbReference type="Pfam" id="PF10551">
    <property type="entry name" value="MULE"/>
    <property type="match status" value="1"/>
</dbReference>
<dbReference type="PANTHER" id="PTHR31973:SF171">
    <property type="entry name" value="OS12G0597300 PROTEIN"/>
    <property type="match status" value="1"/>
</dbReference>
<accession>A0AAF0X524</accession>
<proteinExistence type="predicted"/>
<dbReference type="PANTHER" id="PTHR31973">
    <property type="entry name" value="POLYPROTEIN, PUTATIVE-RELATED"/>
    <property type="match status" value="1"/>
</dbReference>
<dbReference type="InterPro" id="IPR006564">
    <property type="entry name" value="Znf_PMZ"/>
</dbReference>
<dbReference type="GO" id="GO:0008270">
    <property type="term" value="F:zinc ion binding"/>
    <property type="evidence" value="ECO:0007669"/>
    <property type="project" value="UniProtKB-KW"/>
</dbReference>
<evidence type="ECO:0000256" key="4">
    <source>
        <dbReference type="PROSITE-ProRule" id="PRU00325"/>
    </source>
</evidence>
<organism evidence="6 7">
    <name type="scientific">Daucus carota subsp. sativus</name>
    <name type="common">Carrot</name>
    <dbReference type="NCBI Taxonomy" id="79200"/>
    <lineage>
        <taxon>Eukaryota</taxon>
        <taxon>Viridiplantae</taxon>
        <taxon>Streptophyta</taxon>
        <taxon>Embryophyta</taxon>
        <taxon>Tracheophyta</taxon>
        <taxon>Spermatophyta</taxon>
        <taxon>Magnoliopsida</taxon>
        <taxon>eudicotyledons</taxon>
        <taxon>Gunneridae</taxon>
        <taxon>Pentapetalae</taxon>
        <taxon>asterids</taxon>
        <taxon>campanulids</taxon>
        <taxon>Apiales</taxon>
        <taxon>Apiaceae</taxon>
        <taxon>Apioideae</taxon>
        <taxon>Scandiceae</taxon>
        <taxon>Daucinae</taxon>
        <taxon>Daucus</taxon>
        <taxon>Daucus sect. Daucus</taxon>
    </lineage>
</organism>
<evidence type="ECO:0000259" key="5">
    <source>
        <dbReference type="PROSITE" id="PS50966"/>
    </source>
</evidence>
<name>A0AAF0X524_DAUCS</name>
<dbReference type="PROSITE" id="PS50966">
    <property type="entry name" value="ZF_SWIM"/>
    <property type="match status" value="1"/>
</dbReference>
<sequence length="743" mass="84050">MAQDHLISEGKGGSMLVQNEHLGSRDQDSVFGQSCNLVFQQSNESVLSLGHESYDDVSLRLDNERELLVDCELVLSQIKNHGDKHENGNGTDQGKSAKPDVDLNEIGIEECRPQLNAYVENYEFGLLENHGLTILENSEVDKNLDIVHQNDDMGNALHSDMFDLPLVVSPPVLQSRRLVTDPVFELAVGQTFPDVSSCRRVIKETAIALHFEIMTLKSDQTRFTAKCATKGCPWRLHAAKNPEHNCGGITHLGHQQASVQWIANSLEQIIKENPNYKPKDIVEKINRDHGITLSYKQAWRGKERVMAILQESTEGDYRLLPQYCDQIRRTNPGSIATVYVNPADSSFQRLFVSYHALIYGFLNGCRPLLCLDRIVPNSKHLCTLLYATGYDGNGELFPLAFGVVEEENDENWIWFLSELHELMKAKTECIPELTILSNMKRGIVDGVEQSFPTAFHGYCMRFLIESFKKEFNHKKLANLFLEAANALTIFEYESIMLEIGATSQEAASWIQQLSPQLWANAYFKGTKIGQLTANIVESLDSWIVNACKLPIIQMMECIRRQLMTWFCERREASTQWASILVPSAEKLVSGAIECARTYQVFRANEAEYEVLSAELPFIVDIQKCWCTCQGWQLLGLPCSHAAAALLFCNQTVYRFTESCYTVAAYRNAYSETIHPVPDKRQWNQADENSVPNIVINPPKSIPPLSKPRKRRVRSADLGRVKRTVHCSRCYQPGHFRSTCSTPI</sequence>
<evidence type="ECO:0000256" key="3">
    <source>
        <dbReference type="ARBA" id="ARBA00022833"/>
    </source>
</evidence>
<reference evidence="6" key="2">
    <citation type="submission" date="2022-03" db="EMBL/GenBank/DDBJ databases">
        <title>Draft title - Genomic analysis of global carrot germplasm unveils the trajectory of domestication and the origin of high carotenoid orange carrot.</title>
        <authorList>
            <person name="Iorizzo M."/>
            <person name="Ellison S."/>
            <person name="Senalik D."/>
            <person name="Macko-Podgorni A."/>
            <person name="Grzebelus D."/>
            <person name="Bostan H."/>
            <person name="Rolling W."/>
            <person name="Curaba J."/>
            <person name="Simon P."/>
        </authorList>
    </citation>
    <scope>NUCLEOTIDE SEQUENCE</scope>
    <source>
        <tissue evidence="6">Leaf</tissue>
    </source>
</reference>
<dbReference type="AlphaFoldDB" id="A0AAF0X524"/>
<dbReference type="Proteomes" id="UP000077755">
    <property type="component" value="Chromosome 5"/>
</dbReference>
<dbReference type="InterPro" id="IPR004332">
    <property type="entry name" value="Transposase_MuDR"/>
</dbReference>
<keyword evidence="7" id="KW-1185">Reference proteome</keyword>
<evidence type="ECO:0000256" key="1">
    <source>
        <dbReference type="ARBA" id="ARBA00022723"/>
    </source>
</evidence>
<reference evidence="6" key="1">
    <citation type="journal article" date="2016" name="Nat. Genet.">
        <title>A high-quality carrot genome assembly provides new insights into carotenoid accumulation and asterid genome evolution.</title>
        <authorList>
            <person name="Iorizzo M."/>
            <person name="Ellison S."/>
            <person name="Senalik D."/>
            <person name="Zeng P."/>
            <person name="Satapoomin P."/>
            <person name="Huang J."/>
            <person name="Bowman M."/>
            <person name="Iovene M."/>
            <person name="Sanseverino W."/>
            <person name="Cavagnaro P."/>
            <person name="Yildiz M."/>
            <person name="Macko-Podgorni A."/>
            <person name="Moranska E."/>
            <person name="Grzebelus E."/>
            <person name="Grzebelus D."/>
            <person name="Ashrafi H."/>
            <person name="Zheng Z."/>
            <person name="Cheng S."/>
            <person name="Spooner D."/>
            <person name="Van Deynze A."/>
            <person name="Simon P."/>
        </authorList>
    </citation>
    <scope>NUCLEOTIDE SEQUENCE</scope>
    <source>
        <tissue evidence="6">Leaf</tissue>
    </source>
</reference>
<evidence type="ECO:0000313" key="6">
    <source>
        <dbReference type="EMBL" id="WOH01743.1"/>
    </source>
</evidence>
<keyword evidence="3" id="KW-0862">Zinc</keyword>
<dbReference type="EMBL" id="CP093347">
    <property type="protein sequence ID" value="WOH01743.1"/>
    <property type="molecule type" value="Genomic_DNA"/>
</dbReference>
<dbReference type="SMART" id="SM00575">
    <property type="entry name" value="ZnF_PMZ"/>
    <property type="match status" value="1"/>
</dbReference>
<protein>
    <recommendedName>
        <fullName evidence="5">SWIM-type domain-containing protein</fullName>
    </recommendedName>
</protein>
<dbReference type="Pfam" id="PF03108">
    <property type="entry name" value="DBD_Tnp_Mut"/>
    <property type="match status" value="1"/>
</dbReference>
<evidence type="ECO:0000256" key="2">
    <source>
        <dbReference type="ARBA" id="ARBA00022771"/>
    </source>
</evidence>
<dbReference type="InterPro" id="IPR007527">
    <property type="entry name" value="Znf_SWIM"/>
</dbReference>
<gene>
    <name evidence="6" type="ORF">DCAR_0521128</name>
</gene>
<keyword evidence="2 4" id="KW-0863">Zinc-finger</keyword>
<dbReference type="Pfam" id="PF04434">
    <property type="entry name" value="SWIM"/>
    <property type="match status" value="1"/>
</dbReference>
<feature type="domain" description="SWIM-type" evidence="5">
    <location>
        <begin position="617"/>
        <end position="649"/>
    </location>
</feature>
<keyword evidence="1" id="KW-0479">Metal-binding</keyword>
<evidence type="ECO:0000313" key="7">
    <source>
        <dbReference type="Proteomes" id="UP000077755"/>
    </source>
</evidence>